<organism evidence="1 2">
    <name type="scientific">Azospirillum rugosum</name>
    <dbReference type="NCBI Taxonomy" id="416170"/>
    <lineage>
        <taxon>Bacteria</taxon>
        <taxon>Pseudomonadati</taxon>
        <taxon>Pseudomonadota</taxon>
        <taxon>Alphaproteobacteria</taxon>
        <taxon>Rhodospirillales</taxon>
        <taxon>Azospirillaceae</taxon>
        <taxon>Azospirillum</taxon>
    </lineage>
</organism>
<dbReference type="Proteomes" id="UP000781958">
    <property type="component" value="Unassembled WGS sequence"/>
</dbReference>
<dbReference type="EMBL" id="JAGINP010000001">
    <property type="protein sequence ID" value="MBP2290881.1"/>
    <property type="molecule type" value="Genomic_DNA"/>
</dbReference>
<protein>
    <submittedName>
        <fullName evidence="1">Uncharacterized protein</fullName>
    </submittedName>
</protein>
<keyword evidence="2" id="KW-1185">Reference proteome</keyword>
<evidence type="ECO:0000313" key="1">
    <source>
        <dbReference type="EMBL" id="MBP2290881.1"/>
    </source>
</evidence>
<accession>A0ABS4SE73</accession>
<reference evidence="1 2" key="1">
    <citation type="submission" date="2021-03" db="EMBL/GenBank/DDBJ databases">
        <title>Genomic Encyclopedia of Type Strains, Phase III (KMG-III): the genomes of soil and plant-associated and newly described type strains.</title>
        <authorList>
            <person name="Whitman W."/>
        </authorList>
    </citation>
    <scope>NUCLEOTIDE SEQUENCE [LARGE SCALE GENOMIC DNA]</scope>
    <source>
        <strain evidence="1 2">IMMIB AFH-6</strain>
    </source>
</reference>
<sequence length="75" mass="8091">MSKKQVQVGQVFQTVGATNGRCWRVKATVVLFGIPHAQVVSTEDEGDYKTLSCLVLTDSNFYRLVPPPPPGSVAA</sequence>
<gene>
    <name evidence="1" type="ORF">J2851_000618</name>
</gene>
<proteinExistence type="predicted"/>
<name>A0ABS4SE73_9PROT</name>
<comment type="caution">
    <text evidence="1">The sequence shown here is derived from an EMBL/GenBank/DDBJ whole genome shotgun (WGS) entry which is preliminary data.</text>
</comment>
<evidence type="ECO:0000313" key="2">
    <source>
        <dbReference type="Proteomes" id="UP000781958"/>
    </source>
</evidence>
<dbReference type="RefSeq" id="WP_209763558.1">
    <property type="nucleotide sequence ID" value="NZ_JAGINP010000001.1"/>
</dbReference>